<dbReference type="InterPro" id="IPR050343">
    <property type="entry name" value="RsuA_PseudoU_synthase"/>
</dbReference>
<sequence>MEPKRLNKFISDSGFCSRREADRLIEEGRVTVNGKEPEAGTKVTPKDKVRIDDQLLTVRDEAPVFLVLNKPSGMSVTADMGVRDNVVRAINHPASLQPVGKLDREDEGVLLLSNDSDFVRKLSKAENKLEKELVVTVNKPFSSDFISKLSEACASFEDGNPKKAVVNKESTTRFRIVLEPGMNHSIKKTCEALGYKVTFLQRVRVQGITLTKLQKGHWRTLTGQEVESLKQVASSKPVKPAAKGKADFRESGYKGSAGRDKASTERNSYQKPNKAGAAEFSGSGKRIGKSRPATTGSGGAKDTRGGTKDTKGGARSSAGRNTTGKPGASKNSSKGTTAGRGASPKRSTKR</sequence>
<dbReference type="InterPro" id="IPR042092">
    <property type="entry name" value="PsdUridine_s_RsuA/RluB/E/F_cat"/>
</dbReference>
<feature type="compositionally biased region" description="Polar residues" evidence="3">
    <location>
        <begin position="318"/>
        <end position="336"/>
    </location>
</feature>
<dbReference type="InterPro" id="IPR036986">
    <property type="entry name" value="S4_RNA-bd_sf"/>
</dbReference>
<evidence type="ECO:0000313" key="6">
    <source>
        <dbReference type="Proteomes" id="UP001597544"/>
    </source>
</evidence>
<dbReference type="PANTHER" id="PTHR47683:SF2">
    <property type="entry name" value="RNA-BINDING S4 DOMAIN-CONTAINING PROTEIN"/>
    <property type="match status" value="1"/>
</dbReference>
<dbReference type="Gene3D" id="3.30.70.1560">
    <property type="entry name" value="Alpha-L RNA-binding motif"/>
    <property type="match status" value="1"/>
</dbReference>
<accession>A0ABW5IQ34</accession>
<dbReference type="SUPFAM" id="SSF55120">
    <property type="entry name" value="Pseudouridine synthase"/>
    <property type="match status" value="1"/>
</dbReference>
<evidence type="ECO:0000256" key="3">
    <source>
        <dbReference type="SAM" id="MobiDB-lite"/>
    </source>
</evidence>
<dbReference type="InterPro" id="IPR002942">
    <property type="entry name" value="S4_RNA-bd"/>
</dbReference>
<comment type="caution">
    <text evidence="5">The sequence shown here is derived from an EMBL/GenBank/DDBJ whole genome shotgun (WGS) entry which is preliminary data.</text>
</comment>
<dbReference type="Pfam" id="PF00849">
    <property type="entry name" value="PseudoU_synth_2"/>
    <property type="match status" value="1"/>
</dbReference>
<dbReference type="SUPFAM" id="SSF55174">
    <property type="entry name" value="Alpha-L RNA-binding motif"/>
    <property type="match status" value="1"/>
</dbReference>
<proteinExistence type="predicted"/>
<evidence type="ECO:0000256" key="1">
    <source>
        <dbReference type="ARBA" id="ARBA00023235"/>
    </source>
</evidence>
<keyword evidence="1" id="KW-0413">Isomerase</keyword>
<name>A0ABW5IQ34_9BACT</name>
<dbReference type="Proteomes" id="UP001597544">
    <property type="component" value="Unassembled WGS sequence"/>
</dbReference>
<evidence type="ECO:0000313" key="5">
    <source>
        <dbReference type="EMBL" id="MFD2515408.1"/>
    </source>
</evidence>
<evidence type="ECO:0000259" key="4">
    <source>
        <dbReference type="SMART" id="SM00363"/>
    </source>
</evidence>
<protein>
    <submittedName>
        <fullName evidence="5">Pseudouridine synthase</fullName>
    </submittedName>
</protein>
<dbReference type="Gene3D" id="3.10.290.10">
    <property type="entry name" value="RNA-binding S4 domain"/>
    <property type="match status" value="1"/>
</dbReference>
<dbReference type="RefSeq" id="WP_377510071.1">
    <property type="nucleotide sequence ID" value="NZ_JBHULU010000021.1"/>
</dbReference>
<dbReference type="Gene3D" id="3.30.70.580">
    <property type="entry name" value="Pseudouridine synthase I, catalytic domain, N-terminal subdomain"/>
    <property type="match status" value="1"/>
</dbReference>
<keyword evidence="2" id="KW-0694">RNA-binding</keyword>
<feature type="compositionally biased region" description="Basic and acidic residues" evidence="3">
    <location>
        <begin position="244"/>
        <end position="264"/>
    </location>
</feature>
<dbReference type="PROSITE" id="PS50889">
    <property type="entry name" value="S4"/>
    <property type="match status" value="1"/>
</dbReference>
<keyword evidence="6" id="KW-1185">Reference proteome</keyword>
<dbReference type="PANTHER" id="PTHR47683">
    <property type="entry name" value="PSEUDOURIDINE SYNTHASE FAMILY PROTEIN-RELATED"/>
    <property type="match status" value="1"/>
</dbReference>
<dbReference type="InterPro" id="IPR006145">
    <property type="entry name" value="PsdUridine_synth_RsuA/RluA"/>
</dbReference>
<feature type="domain" description="RNA-binding S4" evidence="4">
    <location>
        <begin position="4"/>
        <end position="63"/>
    </location>
</feature>
<feature type="compositionally biased region" description="Basic and acidic residues" evidence="3">
    <location>
        <begin position="301"/>
        <end position="312"/>
    </location>
</feature>
<evidence type="ECO:0000256" key="2">
    <source>
        <dbReference type="PROSITE-ProRule" id="PRU00182"/>
    </source>
</evidence>
<reference evidence="6" key="1">
    <citation type="journal article" date="2019" name="Int. J. Syst. Evol. Microbiol.">
        <title>The Global Catalogue of Microorganisms (GCM) 10K type strain sequencing project: providing services to taxonomists for standard genome sequencing and annotation.</title>
        <authorList>
            <consortium name="The Broad Institute Genomics Platform"/>
            <consortium name="The Broad Institute Genome Sequencing Center for Infectious Disease"/>
            <person name="Wu L."/>
            <person name="Ma J."/>
        </authorList>
    </citation>
    <scope>NUCLEOTIDE SEQUENCE [LARGE SCALE GENOMIC DNA]</scope>
    <source>
        <strain evidence="6">KCTC 42498</strain>
    </source>
</reference>
<dbReference type="CDD" id="cd00165">
    <property type="entry name" value="S4"/>
    <property type="match status" value="1"/>
</dbReference>
<dbReference type="InterPro" id="IPR020094">
    <property type="entry name" value="TruA/RsuA/RluB/E/F_N"/>
</dbReference>
<organism evidence="5 6">
    <name type="scientific">Pontibacter locisalis</name>
    <dbReference type="NCBI Taxonomy" id="1719035"/>
    <lineage>
        <taxon>Bacteria</taxon>
        <taxon>Pseudomonadati</taxon>
        <taxon>Bacteroidota</taxon>
        <taxon>Cytophagia</taxon>
        <taxon>Cytophagales</taxon>
        <taxon>Hymenobacteraceae</taxon>
        <taxon>Pontibacter</taxon>
    </lineage>
</organism>
<dbReference type="Pfam" id="PF01479">
    <property type="entry name" value="S4"/>
    <property type="match status" value="1"/>
</dbReference>
<gene>
    <name evidence="5" type="ORF">ACFSRY_16160</name>
</gene>
<dbReference type="SMART" id="SM00363">
    <property type="entry name" value="S4"/>
    <property type="match status" value="1"/>
</dbReference>
<feature type="region of interest" description="Disordered" evidence="3">
    <location>
        <begin position="226"/>
        <end position="350"/>
    </location>
</feature>
<dbReference type="EMBL" id="JBHULU010000021">
    <property type="protein sequence ID" value="MFD2515408.1"/>
    <property type="molecule type" value="Genomic_DNA"/>
</dbReference>
<dbReference type="InterPro" id="IPR020103">
    <property type="entry name" value="PsdUridine_synth_cat_dom_sf"/>
</dbReference>